<evidence type="ECO:0000313" key="5">
    <source>
        <dbReference type="Proteomes" id="UP000317178"/>
    </source>
</evidence>
<dbReference type="Proteomes" id="UP000317178">
    <property type="component" value="Chromosome"/>
</dbReference>
<dbReference type="Gene3D" id="3.10.580.10">
    <property type="entry name" value="CBS-domain"/>
    <property type="match status" value="1"/>
</dbReference>
<gene>
    <name evidence="4" type="primary">hrp1</name>
    <name evidence="4" type="ORF">Pla110_29310</name>
</gene>
<reference evidence="4 5" key="1">
    <citation type="submission" date="2019-02" db="EMBL/GenBank/DDBJ databases">
        <title>Deep-cultivation of Planctomycetes and their phenomic and genomic characterization uncovers novel biology.</title>
        <authorList>
            <person name="Wiegand S."/>
            <person name="Jogler M."/>
            <person name="Boedeker C."/>
            <person name="Pinto D."/>
            <person name="Vollmers J."/>
            <person name="Rivas-Marin E."/>
            <person name="Kohn T."/>
            <person name="Peeters S.H."/>
            <person name="Heuer A."/>
            <person name="Rast P."/>
            <person name="Oberbeckmann S."/>
            <person name="Bunk B."/>
            <person name="Jeske O."/>
            <person name="Meyerdierks A."/>
            <person name="Storesund J.E."/>
            <person name="Kallscheuer N."/>
            <person name="Luecker S."/>
            <person name="Lage O.M."/>
            <person name="Pohl T."/>
            <person name="Merkel B.J."/>
            <person name="Hornburger P."/>
            <person name="Mueller R.-W."/>
            <person name="Bruemmer F."/>
            <person name="Labrenz M."/>
            <person name="Spormann A.M."/>
            <person name="Op den Camp H."/>
            <person name="Overmann J."/>
            <person name="Amann R."/>
            <person name="Jetten M.S.M."/>
            <person name="Mascher T."/>
            <person name="Medema M.H."/>
            <person name="Devos D.P."/>
            <person name="Kaster A.-K."/>
            <person name="Ovreas L."/>
            <person name="Rohde M."/>
            <person name="Galperin M.Y."/>
            <person name="Jogler C."/>
        </authorList>
    </citation>
    <scope>NUCLEOTIDE SEQUENCE [LARGE SCALE GENOMIC DNA]</scope>
    <source>
        <strain evidence="4 5">Pla110</strain>
    </source>
</reference>
<dbReference type="RefSeq" id="WP_144996397.1">
    <property type="nucleotide sequence ID" value="NZ_CP036281.1"/>
</dbReference>
<accession>A0A518CPP5</accession>
<dbReference type="PANTHER" id="PTHR43080:SF2">
    <property type="entry name" value="CBS DOMAIN-CONTAINING PROTEIN"/>
    <property type="match status" value="1"/>
</dbReference>
<dbReference type="EMBL" id="CP036281">
    <property type="protein sequence ID" value="QDU81192.1"/>
    <property type="molecule type" value="Genomic_DNA"/>
</dbReference>
<feature type="domain" description="CBS" evidence="3">
    <location>
        <begin position="7"/>
        <end position="64"/>
    </location>
</feature>
<dbReference type="PROSITE" id="PS51371">
    <property type="entry name" value="CBS"/>
    <property type="match status" value="2"/>
</dbReference>
<dbReference type="InterPro" id="IPR000644">
    <property type="entry name" value="CBS_dom"/>
</dbReference>
<dbReference type="KEGG" id="plon:Pla110_29310"/>
<dbReference type="SMART" id="SM00116">
    <property type="entry name" value="CBS"/>
    <property type="match status" value="2"/>
</dbReference>
<dbReference type="PANTHER" id="PTHR43080">
    <property type="entry name" value="CBS DOMAIN-CONTAINING PROTEIN CBSX3, MITOCHONDRIAL"/>
    <property type="match status" value="1"/>
</dbReference>
<dbReference type="CDD" id="cd04622">
    <property type="entry name" value="CBS_pair_HRP1_like"/>
    <property type="match status" value="1"/>
</dbReference>
<evidence type="ECO:0000313" key="4">
    <source>
        <dbReference type="EMBL" id="QDU81192.1"/>
    </source>
</evidence>
<name>A0A518CPP5_9PLAN</name>
<protein>
    <submittedName>
        <fullName evidence="4">Hypoxic response protein 1</fullName>
    </submittedName>
</protein>
<organism evidence="4 5">
    <name type="scientific">Polystyrenella longa</name>
    <dbReference type="NCBI Taxonomy" id="2528007"/>
    <lineage>
        <taxon>Bacteria</taxon>
        <taxon>Pseudomonadati</taxon>
        <taxon>Planctomycetota</taxon>
        <taxon>Planctomycetia</taxon>
        <taxon>Planctomycetales</taxon>
        <taxon>Planctomycetaceae</taxon>
        <taxon>Polystyrenella</taxon>
    </lineage>
</organism>
<evidence type="ECO:0000256" key="2">
    <source>
        <dbReference type="PROSITE-ProRule" id="PRU00703"/>
    </source>
</evidence>
<keyword evidence="5" id="KW-1185">Reference proteome</keyword>
<dbReference type="InterPro" id="IPR051257">
    <property type="entry name" value="Diverse_CBS-Domain"/>
</dbReference>
<dbReference type="OrthoDB" id="9802114at2"/>
<proteinExistence type="predicted"/>
<dbReference type="Pfam" id="PF00571">
    <property type="entry name" value="CBS"/>
    <property type="match status" value="2"/>
</dbReference>
<feature type="domain" description="CBS" evidence="3">
    <location>
        <begin position="73"/>
        <end position="131"/>
    </location>
</feature>
<sequence length="140" mass="15462">MKIQKIMTTNVECISPDASVAEVAKRMKTHDIGSVPVCENEEKLIGMVTDRDIVVRCIAEGRDLNSTTARDIMTTDIIYCCEDQDVTEMAEVMEERKIRRVVVLNEDKKLVGIVSLGDMAVKTQNDSLCNEALEAVSAPA</sequence>
<dbReference type="AlphaFoldDB" id="A0A518CPP5"/>
<keyword evidence="1 2" id="KW-0129">CBS domain</keyword>
<dbReference type="SUPFAM" id="SSF54631">
    <property type="entry name" value="CBS-domain pair"/>
    <property type="match status" value="1"/>
</dbReference>
<dbReference type="InterPro" id="IPR046342">
    <property type="entry name" value="CBS_dom_sf"/>
</dbReference>
<evidence type="ECO:0000259" key="3">
    <source>
        <dbReference type="PROSITE" id="PS51371"/>
    </source>
</evidence>
<evidence type="ECO:0000256" key="1">
    <source>
        <dbReference type="ARBA" id="ARBA00023122"/>
    </source>
</evidence>